<evidence type="ECO:0000313" key="2">
    <source>
        <dbReference type="EMBL" id="KAJ8511652.1"/>
    </source>
</evidence>
<organism evidence="2 3">
    <name type="scientific">Ensete ventricosum</name>
    <name type="common">Abyssinian banana</name>
    <name type="synonym">Musa ensete</name>
    <dbReference type="NCBI Taxonomy" id="4639"/>
    <lineage>
        <taxon>Eukaryota</taxon>
        <taxon>Viridiplantae</taxon>
        <taxon>Streptophyta</taxon>
        <taxon>Embryophyta</taxon>
        <taxon>Tracheophyta</taxon>
        <taxon>Spermatophyta</taxon>
        <taxon>Magnoliopsida</taxon>
        <taxon>Liliopsida</taxon>
        <taxon>Zingiberales</taxon>
        <taxon>Musaceae</taxon>
        <taxon>Ensete</taxon>
    </lineage>
</organism>
<dbReference type="EMBL" id="JAQQAF010000001">
    <property type="protein sequence ID" value="KAJ8511652.1"/>
    <property type="molecule type" value="Genomic_DNA"/>
</dbReference>
<feature type="transmembrane region" description="Helical" evidence="1">
    <location>
        <begin position="43"/>
        <end position="66"/>
    </location>
</feature>
<dbReference type="PANTHER" id="PTHR37744">
    <property type="entry name" value="STAR LIPID TRANSFER-LIKE PROTEIN"/>
    <property type="match status" value="1"/>
</dbReference>
<protein>
    <submittedName>
        <fullName evidence="2">Uncharacterized protein</fullName>
    </submittedName>
</protein>
<gene>
    <name evidence="2" type="ORF">OPV22_002086</name>
</gene>
<proteinExistence type="predicted"/>
<evidence type="ECO:0000313" key="3">
    <source>
        <dbReference type="Proteomes" id="UP001222027"/>
    </source>
</evidence>
<keyword evidence="1" id="KW-0472">Membrane</keyword>
<sequence length="95" mass="10106">MAETEGGGPRRWWWWAAASSSQLVAGIAWYRRGYCGSGVTMPFKAFSIATMFVGSGATAVGGSLLATGIHDVDDMKEVGASVKRWMMKSTPGGTR</sequence>
<reference evidence="2 3" key="1">
    <citation type="submission" date="2022-12" db="EMBL/GenBank/DDBJ databases">
        <title>Chromosome-scale assembly of the Ensete ventricosum genome.</title>
        <authorList>
            <person name="Dussert Y."/>
            <person name="Stocks J."/>
            <person name="Wendawek A."/>
            <person name="Woldeyes F."/>
            <person name="Nichols R.A."/>
            <person name="Borrell J.S."/>
        </authorList>
    </citation>
    <scope>NUCLEOTIDE SEQUENCE [LARGE SCALE GENOMIC DNA]</scope>
    <source>
        <strain evidence="3">cv. Maze</strain>
        <tissue evidence="2">Seeds</tissue>
    </source>
</reference>
<keyword evidence="3" id="KW-1185">Reference proteome</keyword>
<keyword evidence="1" id="KW-1133">Transmembrane helix</keyword>
<accession>A0AAV8RWX8</accession>
<keyword evidence="1" id="KW-0812">Transmembrane</keyword>
<dbReference type="PANTHER" id="PTHR37744:SF1">
    <property type="entry name" value="STAR LIPID TRANSFER-LIKE PROTEIN"/>
    <property type="match status" value="1"/>
</dbReference>
<evidence type="ECO:0000256" key="1">
    <source>
        <dbReference type="SAM" id="Phobius"/>
    </source>
</evidence>
<name>A0AAV8RWX8_ENSVE</name>
<feature type="transmembrane region" description="Helical" evidence="1">
    <location>
        <begin position="12"/>
        <end position="31"/>
    </location>
</feature>
<comment type="caution">
    <text evidence="2">The sequence shown here is derived from an EMBL/GenBank/DDBJ whole genome shotgun (WGS) entry which is preliminary data.</text>
</comment>
<dbReference type="Proteomes" id="UP001222027">
    <property type="component" value="Unassembled WGS sequence"/>
</dbReference>
<dbReference type="AlphaFoldDB" id="A0AAV8RWX8"/>